<reference evidence="4" key="1">
    <citation type="journal article" date="2015" name="Nature">
        <title>Complex archaea that bridge the gap between prokaryotes and eukaryotes.</title>
        <authorList>
            <person name="Spang A."/>
            <person name="Saw J.H."/>
            <person name="Jorgensen S.L."/>
            <person name="Zaremba-Niedzwiedzka K."/>
            <person name="Martijn J."/>
            <person name="Lind A.E."/>
            <person name="van Eijk R."/>
            <person name="Schleper C."/>
            <person name="Guy L."/>
            <person name="Ettema T.J."/>
        </authorList>
    </citation>
    <scope>NUCLEOTIDE SEQUENCE</scope>
</reference>
<feature type="non-terminal residue" evidence="4">
    <location>
        <position position="1"/>
    </location>
</feature>
<accession>A0A0F9CQJ8</accession>
<dbReference type="GO" id="GO:0003677">
    <property type="term" value="F:DNA binding"/>
    <property type="evidence" value="ECO:0007669"/>
    <property type="project" value="InterPro"/>
</dbReference>
<comment type="caution">
    <text evidence="4">The sequence shown here is derived from an EMBL/GenBank/DDBJ whole genome shotgun (WGS) entry which is preliminary data.</text>
</comment>
<gene>
    <name evidence="4" type="ORF">LCGC14_2293270</name>
</gene>
<keyword evidence="2" id="KW-0808">Transferase</keyword>
<keyword evidence="1" id="KW-0489">Methyltransferase</keyword>
<organism evidence="4">
    <name type="scientific">marine sediment metagenome</name>
    <dbReference type="NCBI Taxonomy" id="412755"/>
    <lineage>
        <taxon>unclassified sequences</taxon>
        <taxon>metagenomes</taxon>
        <taxon>ecological metagenomes</taxon>
    </lineage>
</organism>
<dbReference type="SUPFAM" id="SSF53335">
    <property type="entry name" value="S-adenosyl-L-methionine-dependent methyltransferases"/>
    <property type="match status" value="1"/>
</dbReference>
<dbReference type="Gene3D" id="3.40.50.150">
    <property type="entry name" value="Vaccinia Virus protein VP39"/>
    <property type="match status" value="1"/>
</dbReference>
<dbReference type="Pfam" id="PF01555">
    <property type="entry name" value="N6_N4_Mtase"/>
    <property type="match status" value="1"/>
</dbReference>
<dbReference type="GO" id="GO:0008170">
    <property type="term" value="F:N-methyltransferase activity"/>
    <property type="evidence" value="ECO:0007669"/>
    <property type="project" value="InterPro"/>
</dbReference>
<evidence type="ECO:0000256" key="2">
    <source>
        <dbReference type="ARBA" id="ARBA00022679"/>
    </source>
</evidence>
<evidence type="ECO:0000313" key="4">
    <source>
        <dbReference type="EMBL" id="KKL51658.1"/>
    </source>
</evidence>
<dbReference type="AlphaFoldDB" id="A0A0F9CQJ8"/>
<dbReference type="GO" id="GO:0032259">
    <property type="term" value="P:methylation"/>
    <property type="evidence" value="ECO:0007669"/>
    <property type="project" value="UniProtKB-KW"/>
</dbReference>
<evidence type="ECO:0000259" key="3">
    <source>
        <dbReference type="Pfam" id="PF01555"/>
    </source>
</evidence>
<sequence length="40" mass="4753">TTAIACEKLNRRWIGIELNKEYCDITIKRIKDVTKINKLF</sequence>
<proteinExistence type="predicted"/>
<name>A0A0F9CQJ8_9ZZZZ</name>
<dbReference type="InterPro" id="IPR029063">
    <property type="entry name" value="SAM-dependent_MTases_sf"/>
</dbReference>
<evidence type="ECO:0000256" key="1">
    <source>
        <dbReference type="ARBA" id="ARBA00022603"/>
    </source>
</evidence>
<feature type="domain" description="DNA methylase N-4/N-6" evidence="3">
    <location>
        <begin position="1"/>
        <end position="27"/>
    </location>
</feature>
<dbReference type="EMBL" id="LAZR01032168">
    <property type="protein sequence ID" value="KKL51658.1"/>
    <property type="molecule type" value="Genomic_DNA"/>
</dbReference>
<dbReference type="InterPro" id="IPR002941">
    <property type="entry name" value="DNA_methylase_N4/N6"/>
</dbReference>
<protein>
    <recommendedName>
        <fullName evidence="3">DNA methylase N-4/N-6 domain-containing protein</fullName>
    </recommendedName>
</protein>